<dbReference type="InterPro" id="IPR021627">
    <property type="entry name" value="Mediator_Med27"/>
</dbReference>
<evidence type="ECO:0000313" key="8">
    <source>
        <dbReference type="WBParaSite" id="ASIM_0001650201-mRNA-1"/>
    </source>
</evidence>
<comment type="subcellular location">
    <subcellularLocation>
        <location evidence="1">Nucleus</location>
    </subcellularLocation>
</comment>
<dbReference type="EMBL" id="UYRR01032658">
    <property type="protein sequence ID" value="VDK56393.1"/>
    <property type="molecule type" value="Genomic_DNA"/>
</dbReference>
<evidence type="ECO:0000256" key="2">
    <source>
        <dbReference type="ARBA" id="ARBA00008048"/>
    </source>
</evidence>
<evidence type="ECO:0000256" key="1">
    <source>
        <dbReference type="ARBA" id="ARBA00004123"/>
    </source>
</evidence>
<reference evidence="8" key="1">
    <citation type="submission" date="2017-02" db="UniProtKB">
        <authorList>
            <consortium name="WormBaseParasite"/>
        </authorList>
    </citation>
    <scope>IDENTIFICATION</scope>
</reference>
<name>A0A0M3K6B1_ANISI</name>
<evidence type="ECO:0000256" key="3">
    <source>
        <dbReference type="ARBA" id="ARBA00023015"/>
    </source>
</evidence>
<sequence length="333" mass="38984">MSQQATPQQITQQFATLTKHRDQCLNAVKQLRNEVFDVHRKIWPGLGSEGESLEKHRKYVEEKVELICQLYEKLENHARNMPSSTPVTSQVERLNRLLNDAHIDPYISDLYDNLLDASVWTETNIQFLQLLAEFLRTVAGGRRRSIMIDKTISFSNFTSETSPQIIFERTLATALRDPNNQKMVQSKYLERSTLSAVVEFKFGQFVDKQFVCLLKMLIVVNNGSFEFVQIYAPHEEWNYIDVNQKQVDVLKESRYMVYRKMSVQANIHLMQTIIPCIDIRNPQTLSFILNVFRKFAEVFEVKCRYCNKVMKDFLPPLMFDPRNLKTALHESCR</sequence>
<organism evidence="8">
    <name type="scientific">Anisakis simplex</name>
    <name type="common">Herring worm</name>
    <dbReference type="NCBI Taxonomy" id="6269"/>
    <lineage>
        <taxon>Eukaryota</taxon>
        <taxon>Metazoa</taxon>
        <taxon>Ecdysozoa</taxon>
        <taxon>Nematoda</taxon>
        <taxon>Chromadorea</taxon>
        <taxon>Rhabditida</taxon>
        <taxon>Spirurina</taxon>
        <taxon>Ascaridomorpha</taxon>
        <taxon>Ascaridoidea</taxon>
        <taxon>Anisakidae</taxon>
        <taxon>Anisakis</taxon>
        <taxon>Anisakis simplex complex</taxon>
    </lineage>
</organism>
<accession>A0A0M3K6B1</accession>
<evidence type="ECO:0000313" key="6">
    <source>
        <dbReference type="EMBL" id="VDK56393.1"/>
    </source>
</evidence>
<evidence type="ECO:0000256" key="5">
    <source>
        <dbReference type="ARBA" id="ARBA00023242"/>
    </source>
</evidence>
<dbReference type="OrthoDB" id="5864140at2759"/>
<keyword evidence="5" id="KW-0539">Nucleus</keyword>
<dbReference type="GO" id="GO:0016592">
    <property type="term" value="C:mediator complex"/>
    <property type="evidence" value="ECO:0007669"/>
    <property type="project" value="InterPro"/>
</dbReference>
<protein>
    <submittedName>
        <fullName evidence="8">Mediator of RNA polymerase II transcription subunit 27</fullName>
    </submittedName>
</protein>
<dbReference type="Pfam" id="PF11571">
    <property type="entry name" value="Med27"/>
    <property type="match status" value="1"/>
</dbReference>
<reference evidence="6 7" key="2">
    <citation type="submission" date="2018-11" db="EMBL/GenBank/DDBJ databases">
        <authorList>
            <consortium name="Pathogen Informatics"/>
        </authorList>
    </citation>
    <scope>NUCLEOTIDE SEQUENCE [LARGE SCALE GENOMIC DNA]</scope>
</reference>
<evidence type="ECO:0000256" key="4">
    <source>
        <dbReference type="ARBA" id="ARBA00023163"/>
    </source>
</evidence>
<keyword evidence="4" id="KW-0804">Transcription</keyword>
<keyword evidence="3" id="KW-0805">Transcription regulation</keyword>
<proteinExistence type="inferred from homology"/>
<dbReference type="Proteomes" id="UP000267096">
    <property type="component" value="Unassembled WGS sequence"/>
</dbReference>
<dbReference type="AlphaFoldDB" id="A0A0M3K6B1"/>
<keyword evidence="7" id="KW-1185">Reference proteome</keyword>
<comment type="similarity">
    <text evidence="2">Belongs to the Mediator complex subunit 27 family.</text>
</comment>
<gene>
    <name evidence="6" type="ORF">ASIM_LOCUS15909</name>
</gene>
<evidence type="ECO:0000313" key="7">
    <source>
        <dbReference type="Proteomes" id="UP000267096"/>
    </source>
</evidence>
<dbReference type="WBParaSite" id="ASIM_0001650201-mRNA-1">
    <property type="protein sequence ID" value="ASIM_0001650201-mRNA-1"/>
    <property type="gene ID" value="ASIM_0001650201"/>
</dbReference>